<dbReference type="Gene3D" id="3.40.50.1010">
    <property type="entry name" value="5'-nuclease"/>
    <property type="match status" value="1"/>
</dbReference>
<gene>
    <name evidence="3" type="ordered locus">Daud_2130</name>
</gene>
<dbReference type="SUPFAM" id="SSF88723">
    <property type="entry name" value="PIN domain-like"/>
    <property type="match status" value="1"/>
</dbReference>
<evidence type="ECO:0000259" key="2">
    <source>
        <dbReference type="Pfam" id="PF01850"/>
    </source>
</evidence>
<proteinExistence type="predicted"/>
<dbReference type="eggNOG" id="COG4113">
    <property type="taxonomic scope" value="Bacteria"/>
</dbReference>
<keyword evidence="4" id="KW-1185">Reference proteome</keyword>
<accession>B1I6J0</accession>
<dbReference type="InterPro" id="IPR029060">
    <property type="entry name" value="PIN-like_dom_sf"/>
</dbReference>
<dbReference type="Pfam" id="PF01850">
    <property type="entry name" value="PIN"/>
    <property type="match status" value="1"/>
</dbReference>
<dbReference type="InterPro" id="IPR044153">
    <property type="entry name" value="PIN_Pae0151-like"/>
</dbReference>
<feature type="domain" description="PIN" evidence="2">
    <location>
        <begin position="5"/>
        <end position="115"/>
    </location>
</feature>
<dbReference type="AlphaFoldDB" id="B1I6J0"/>
<protein>
    <submittedName>
        <fullName evidence="3">PilT protein domain protein</fullName>
    </submittedName>
</protein>
<dbReference type="InterPro" id="IPR051619">
    <property type="entry name" value="TypeII_TA_RNase_PINc/VapC"/>
</dbReference>
<evidence type="ECO:0000313" key="4">
    <source>
        <dbReference type="Proteomes" id="UP000008544"/>
    </source>
</evidence>
<dbReference type="HOGENOM" id="CLU_121774_1_0_9"/>
<dbReference type="STRING" id="477974.Daud_2130"/>
<dbReference type="CDD" id="cd09873">
    <property type="entry name" value="PIN_Pae0151-like"/>
    <property type="match status" value="1"/>
</dbReference>
<dbReference type="RefSeq" id="WP_012303192.1">
    <property type="nucleotide sequence ID" value="NC_010424.1"/>
</dbReference>
<dbReference type="InterPro" id="IPR002716">
    <property type="entry name" value="PIN_dom"/>
</dbReference>
<evidence type="ECO:0000256" key="1">
    <source>
        <dbReference type="ARBA" id="ARBA00022842"/>
    </source>
</evidence>
<reference evidence="3 4" key="2">
    <citation type="journal article" date="2008" name="Science">
        <title>Environmental genomics reveals a single-species ecosystem deep within Earth.</title>
        <authorList>
            <person name="Chivian D."/>
            <person name="Brodie E.L."/>
            <person name="Alm E.J."/>
            <person name="Culley D.E."/>
            <person name="Dehal P.S."/>
            <person name="Desantis T.Z."/>
            <person name="Gihring T.M."/>
            <person name="Lapidus A."/>
            <person name="Lin L.H."/>
            <person name="Lowry S.R."/>
            <person name="Moser D.P."/>
            <person name="Richardson P.M."/>
            <person name="Southam G."/>
            <person name="Wanger G."/>
            <person name="Pratt L.M."/>
            <person name="Andersen G.L."/>
            <person name="Hazen T.C."/>
            <person name="Brockman F.J."/>
            <person name="Arkin A.P."/>
            <person name="Onstott T.C."/>
        </authorList>
    </citation>
    <scope>NUCLEOTIDE SEQUENCE [LARGE SCALE GENOMIC DNA]</scope>
    <source>
        <strain evidence="3 4">MP104C</strain>
    </source>
</reference>
<name>B1I6J0_DESAP</name>
<dbReference type="PANTHER" id="PTHR35901">
    <property type="entry name" value="RIBONUCLEASE VAPC3"/>
    <property type="match status" value="1"/>
</dbReference>
<keyword evidence="1" id="KW-0460">Magnesium</keyword>
<evidence type="ECO:0000313" key="3">
    <source>
        <dbReference type="EMBL" id="ACA60617.1"/>
    </source>
</evidence>
<reference evidence="4" key="1">
    <citation type="submission" date="2007-10" db="EMBL/GenBank/DDBJ databases">
        <title>Complete sequence of chromosome of Desulforudis audaxviator MP104C.</title>
        <authorList>
            <person name="Copeland A."/>
            <person name="Lucas S."/>
            <person name="Lapidus A."/>
            <person name="Barry K."/>
            <person name="Glavina del Rio T."/>
            <person name="Dalin E."/>
            <person name="Tice H."/>
            <person name="Bruce D."/>
            <person name="Pitluck S."/>
            <person name="Lowry S.R."/>
            <person name="Larimer F."/>
            <person name="Land M.L."/>
            <person name="Hauser L."/>
            <person name="Kyrpides N."/>
            <person name="Ivanova N.N."/>
            <person name="Richardson P."/>
        </authorList>
    </citation>
    <scope>NUCLEOTIDE SEQUENCE [LARGE SCALE GENOMIC DNA]</scope>
    <source>
        <strain evidence="4">MP104C</strain>
    </source>
</reference>
<organism evidence="3 4">
    <name type="scientific">Desulforudis audaxviator (strain MP104C)</name>
    <dbReference type="NCBI Taxonomy" id="477974"/>
    <lineage>
        <taxon>Bacteria</taxon>
        <taxon>Bacillati</taxon>
        <taxon>Bacillota</taxon>
        <taxon>Clostridia</taxon>
        <taxon>Thermoanaerobacterales</taxon>
        <taxon>Candidatus Desulforudaceae</taxon>
        <taxon>Candidatus Desulforudis</taxon>
    </lineage>
</organism>
<dbReference type="PANTHER" id="PTHR35901:SF1">
    <property type="entry name" value="EXONUCLEASE VAPC9"/>
    <property type="match status" value="1"/>
</dbReference>
<dbReference type="EMBL" id="CP000860">
    <property type="protein sequence ID" value="ACA60617.1"/>
    <property type="molecule type" value="Genomic_DNA"/>
</dbReference>
<dbReference type="Proteomes" id="UP000008544">
    <property type="component" value="Chromosome"/>
</dbReference>
<dbReference type="KEGG" id="dau:Daud_2130"/>
<sequence>MSSCICLDTSVLIKILVEEPGSDLAVALFRRVIAKRRVVVLPAFAWAELGTVLRKKCRTGELAIGEADELWSMFRELPEIVYLEHRAVQERAWLISRRFDLPTLYDAAFLAVAEVVAEKTGEVCEYWTADEKLVNLLGGQRAYVRWLGGL</sequence>
<dbReference type="OrthoDB" id="424427at2"/>